<dbReference type="InterPro" id="IPR031552">
    <property type="entry name" value="ParE-like_toxin"/>
</dbReference>
<dbReference type="AlphaFoldDB" id="A0A437SJC8"/>
<reference evidence="2 3" key="1">
    <citation type="submission" date="2018-01" db="EMBL/GenBank/DDBJ databases">
        <title>Complete genome sequence of G25-42.</title>
        <authorList>
            <person name="Zheng Z."/>
            <person name="Sun M."/>
        </authorList>
    </citation>
    <scope>NUCLEOTIDE SEQUENCE [LARGE SCALE GENOMIC DNA]</scope>
    <source>
        <strain evidence="2 3">G25-42</strain>
    </source>
</reference>
<evidence type="ECO:0000313" key="2">
    <source>
        <dbReference type="EMBL" id="RVU63630.1"/>
    </source>
</evidence>
<keyword evidence="1" id="KW-0175">Coiled coil</keyword>
<name>A0A437SJC8_BACTU</name>
<sequence>MDLTFSLTKKMEKLIKKLEKRQKKLVDEYENKKEIILKNPGIGKTLKGDLSEYRVYDWTIQGTGIRLAYVYYMEDNHIIFVYFGTRENFYQELGRYVN</sequence>
<feature type="coiled-coil region" evidence="1">
    <location>
        <begin position="8"/>
        <end position="35"/>
    </location>
</feature>
<evidence type="ECO:0000256" key="1">
    <source>
        <dbReference type="SAM" id="Coils"/>
    </source>
</evidence>
<evidence type="ECO:0000313" key="3">
    <source>
        <dbReference type="Proteomes" id="UP000286687"/>
    </source>
</evidence>
<proteinExistence type="predicted"/>
<protein>
    <submittedName>
        <fullName evidence="2">Addiction module antitoxin</fullName>
    </submittedName>
</protein>
<dbReference type="Proteomes" id="UP000286687">
    <property type="component" value="Unassembled WGS sequence"/>
</dbReference>
<dbReference type="Gene3D" id="3.30.2310.20">
    <property type="entry name" value="RelE-like"/>
    <property type="match status" value="1"/>
</dbReference>
<accession>A0A437SJC8</accession>
<dbReference type="RefSeq" id="WP_098214336.1">
    <property type="nucleotide sequence ID" value="NZ_LDER01000183.1"/>
</dbReference>
<dbReference type="SUPFAM" id="SSF143011">
    <property type="entry name" value="RelE-like"/>
    <property type="match status" value="1"/>
</dbReference>
<dbReference type="Pfam" id="PF15781">
    <property type="entry name" value="ParE-like_toxin"/>
    <property type="match status" value="1"/>
</dbReference>
<comment type="caution">
    <text evidence="2">The sequence shown here is derived from an EMBL/GenBank/DDBJ whole genome shotgun (WGS) entry which is preliminary data.</text>
</comment>
<dbReference type="EMBL" id="LDER01000183">
    <property type="protein sequence ID" value="RVU63630.1"/>
    <property type="molecule type" value="Genomic_DNA"/>
</dbReference>
<gene>
    <name evidence="2" type="ORF">BM74_13950</name>
</gene>
<organism evidence="2 3">
    <name type="scientific">Bacillus thuringiensis</name>
    <dbReference type="NCBI Taxonomy" id="1428"/>
    <lineage>
        <taxon>Bacteria</taxon>
        <taxon>Bacillati</taxon>
        <taxon>Bacillota</taxon>
        <taxon>Bacilli</taxon>
        <taxon>Bacillales</taxon>
        <taxon>Bacillaceae</taxon>
        <taxon>Bacillus</taxon>
        <taxon>Bacillus cereus group</taxon>
    </lineage>
</organism>
<dbReference type="InterPro" id="IPR035093">
    <property type="entry name" value="RelE/ParE_toxin_dom_sf"/>
</dbReference>